<organism evidence="1 2">
    <name type="scientific">Streptomyces hebeiensis</name>
    <dbReference type="NCBI Taxonomy" id="229486"/>
    <lineage>
        <taxon>Bacteria</taxon>
        <taxon>Bacillati</taxon>
        <taxon>Actinomycetota</taxon>
        <taxon>Actinomycetes</taxon>
        <taxon>Kitasatosporales</taxon>
        <taxon>Streptomycetaceae</taxon>
        <taxon>Streptomyces</taxon>
    </lineage>
</organism>
<name>A0ABN1V384_9ACTN</name>
<proteinExistence type="predicted"/>
<protein>
    <recommendedName>
        <fullName evidence="3">Transposase</fullName>
    </recommendedName>
</protein>
<evidence type="ECO:0000313" key="2">
    <source>
        <dbReference type="Proteomes" id="UP001501371"/>
    </source>
</evidence>
<reference evidence="1 2" key="1">
    <citation type="journal article" date="2019" name="Int. J. Syst. Evol. Microbiol.">
        <title>The Global Catalogue of Microorganisms (GCM) 10K type strain sequencing project: providing services to taxonomists for standard genome sequencing and annotation.</title>
        <authorList>
            <consortium name="The Broad Institute Genomics Platform"/>
            <consortium name="The Broad Institute Genome Sequencing Center for Infectious Disease"/>
            <person name="Wu L."/>
            <person name="Ma J."/>
        </authorList>
    </citation>
    <scope>NUCLEOTIDE SEQUENCE [LARGE SCALE GENOMIC DNA]</scope>
    <source>
        <strain evidence="1 2">JCM 12696</strain>
    </source>
</reference>
<gene>
    <name evidence="1" type="ORF">GCM10009654_57380</name>
</gene>
<dbReference type="RefSeq" id="WP_344282810.1">
    <property type="nucleotide sequence ID" value="NZ_BAAAKV010000067.1"/>
</dbReference>
<evidence type="ECO:0000313" key="1">
    <source>
        <dbReference type="EMBL" id="GAA1192591.1"/>
    </source>
</evidence>
<accession>A0ABN1V384</accession>
<sequence length="128" mass="14416">MTKQSIPSSQPYAVDLTTISHTVNQALELRLSLPEREWTDRTTLKLRGHLATLIGDDIWSIETPQSRALIKEAHALLRDAAQPTEATPPGFAYDYMRSLALATRTTVAVYRLRQVNRDKKSRAAEGER</sequence>
<keyword evidence="2" id="KW-1185">Reference proteome</keyword>
<comment type="caution">
    <text evidence="1">The sequence shown here is derived from an EMBL/GenBank/DDBJ whole genome shotgun (WGS) entry which is preliminary data.</text>
</comment>
<dbReference type="EMBL" id="BAAAKV010000067">
    <property type="protein sequence ID" value="GAA1192591.1"/>
    <property type="molecule type" value="Genomic_DNA"/>
</dbReference>
<evidence type="ECO:0008006" key="3">
    <source>
        <dbReference type="Google" id="ProtNLM"/>
    </source>
</evidence>
<dbReference type="Proteomes" id="UP001501371">
    <property type="component" value="Unassembled WGS sequence"/>
</dbReference>